<dbReference type="AlphaFoldDB" id="A0A839QP81"/>
<dbReference type="InterPro" id="IPR009061">
    <property type="entry name" value="DNA-bd_dom_put_sf"/>
</dbReference>
<dbReference type="SMART" id="SM00422">
    <property type="entry name" value="HTH_MERR"/>
    <property type="match status" value="1"/>
</dbReference>
<dbReference type="GO" id="GO:0003700">
    <property type="term" value="F:DNA-binding transcription factor activity"/>
    <property type="evidence" value="ECO:0007669"/>
    <property type="project" value="InterPro"/>
</dbReference>
<dbReference type="Proteomes" id="UP000523000">
    <property type="component" value="Unassembled WGS sequence"/>
</dbReference>
<evidence type="ECO:0000313" key="7">
    <source>
        <dbReference type="Proteomes" id="UP000523000"/>
    </source>
</evidence>
<proteinExistence type="predicted"/>
<dbReference type="EMBL" id="JACHVS010000002">
    <property type="protein sequence ID" value="MBB2996584.1"/>
    <property type="molecule type" value="Genomic_DNA"/>
</dbReference>
<dbReference type="SUPFAM" id="SSF89082">
    <property type="entry name" value="Antibiotic binding domain of TipA-like multidrug resistance regulators"/>
    <property type="match status" value="1"/>
</dbReference>
<gene>
    <name evidence="6" type="ORF">E9229_002831</name>
</gene>
<evidence type="ECO:0000259" key="5">
    <source>
        <dbReference type="PROSITE" id="PS50937"/>
    </source>
</evidence>
<dbReference type="PANTHER" id="PTHR30204:SF69">
    <property type="entry name" value="MERR-FAMILY TRANSCRIPTIONAL REGULATOR"/>
    <property type="match status" value="1"/>
</dbReference>
<dbReference type="InterPro" id="IPR000551">
    <property type="entry name" value="MerR-type_HTH_dom"/>
</dbReference>
<protein>
    <submittedName>
        <fullName evidence="6">DNA-binding transcriptional MerR regulator</fullName>
    </submittedName>
</protein>
<organism evidence="6 7">
    <name type="scientific">Paeniglutamicibacter cryotolerans</name>
    <dbReference type="NCBI Taxonomy" id="670079"/>
    <lineage>
        <taxon>Bacteria</taxon>
        <taxon>Bacillati</taxon>
        <taxon>Actinomycetota</taxon>
        <taxon>Actinomycetes</taxon>
        <taxon>Micrococcales</taxon>
        <taxon>Micrococcaceae</taxon>
        <taxon>Paeniglutamicibacter</taxon>
    </lineage>
</organism>
<dbReference type="InterPro" id="IPR036244">
    <property type="entry name" value="TipA-like_antibiotic-bd"/>
</dbReference>
<dbReference type="SUPFAM" id="SSF46955">
    <property type="entry name" value="Putative DNA-binding domain"/>
    <property type="match status" value="1"/>
</dbReference>
<dbReference type="Pfam" id="PF13411">
    <property type="entry name" value="MerR_1"/>
    <property type="match status" value="1"/>
</dbReference>
<evidence type="ECO:0000256" key="4">
    <source>
        <dbReference type="ARBA" id="ARBA00023163"/>
    </source>
</evidence>
<dbReference type="InterPro" id="IPR012925">
    <property type="entry name" value="TipAS_dom"/>
</dbReference>
<keyword evidence="2" id="KW-0805">Transcription regulation</keyword>
<evidence type="ECO:0000256" key="2">
    <source>
        <dbReference type="ARBA" id="ARBA00023015"/>
    </source>
</evidence>
<name>A0A839QP81_9MICC</name>
<keyword evidence="3 6" id="KW-0238">DNA-binding</keyword>
<dbReference type="RefSeq" id="WP_183512139.1">
    <property type="nucleotide sequence ID" value="NZ_BAABGK010000033.1"/>
</dbReference>
<evidence type="ECO:0000256" key="3">
    <source>
        <dbReference type="ARBA" id="ARBA00023125"/>
    </source>
</evidence>
<dbReference type="PRINTS" id="PR00040">
    <property type="entry name" value="HTHMERR"/>
</dbReference>
<reference evidence="6 7" key="1">
    <citation type="submission" date="2020-08" db="EMBL/GenBank/DDBJ databases">
        <title>Sequencing the genomes of 1000 actinobacteria strains.</title>
        <authorList>
            <person name="Klenk H.-P."/>
        </authorList>
    </citation>
    <scope>NUCLEOTIDE SEQUENCE [LARGE SCALE GENOMIC DNA]</scope>
    <source>
        <strain evidence="6 7">DSM 22826</strain>
    </source>
</reference>
<accession>A0A839QP81</accession>
<keyword evidence="1" id="KW-0678">Repressor</keyword>
<dbReference type="GO" id="GO:0003677">
    <property type="term" value="F:DNA binding"/>
    <property type="evidence" value="ECO:0007669"/>
    <property type="project" value="UniProtKB-KW"/>
</dbReference>
<sequence>MSQDNVEYGIGDLARHAGITSRALRHYHSLGLLLPSRTAPNGYRYYGGNELLRLQRILLLRDLGLGLDAIAGVLDGQTDTVPALRVHRKWLDAERRRLAQMSRTVDATIAALEQGEAMSAKDMYRGFEPNPYEDEALTRWGDAAVEDSNRQINALGPEGRSSMLAEHESIAAELAACLDAGLPVDGARTQAAVARHHAWVSLSWTPGRDAYIGLGEMYVSDGRFTAAYDRPKGQSARDGVAAYLCSAMAVHARTDLS</sequence>
<dbReference type="Pfam" id="PF07739">
    <property type="entry name" value="TipAS"/>
    <property type="match status" value="1"/>
</dbReference>
<keyword evidence="7" id="KW-1185">Reference proteome</keyword>
<dbReference type="Gene3D" id="1.10.490.50">
    <property type="entry name" value="Antibiotic binding domain of TipA-like multidrug resistance regulators"/>
    <property type="match status" value="1"/>
</dbReference>
<comment type="caution">
    <text evidence="6">The sequence shown here is derived from an EMBL/GenBank/DDBJ whole genome shotgun (WGS) entry which is preliminary data.</text>
</comment>
<dbReference type="InterPro" id="IPR047057">
    <property type="entry name" value="MerR_fam"/>
</dbReference>
<keyword evidence="4" id="KW-0804">Transcription</keyword>
<feature type="domain" description="HTH merR-type" evidence="5">
    <location>
        <begin position="7"/>
        <end position="76"/>
    </location>
</feature>
<dbReference type="Gene3D" id="1.10.1660.10">
    <property type="match status" value="1"/>
</dbReference>
<evidence type="ECO:0000313" key="6">
    <source>
        <dbReference type="EMBL" id="MBB2996584.1"/>
    </source>
</evidence>
<dbReference type="PROSITE" id="PS50937">
    <property type="entry name" value="HTH_MERR_2"/>
    <property type="match status" value="1"/>
</dbReference>
<dbReference type="PANTHER" id="PTHR30204">
    <property type="entry name" value="REDOX-CYCLING DRUG-SENSING TRANSCRIPTIONAL ACTIVATOR SOXR"/>
    <property type="match status" value="1"/>
</dbReference>
<evidence type="ECO:0000256" key="1">
    <source>
        <dbReference type="ARBA" id="ARBA00022491"/>
    </source>
</evidence>